<evidence type="ECO:0000313" key="2">
    <source>
        <dbReference type="Proteomes" id="UP001205311"/>
    </source>
</evidence>
<dbReference type="Proteomes" id="UP001205311">
    <property type="component" value="Unassembled WGS sequence"/>
</dbReference>
<comment type="caution">
    <text evidence="1">The sequence shown here is derived from an EMBL/GenBank/DDBJ whole genome shotgun (WGS) entry which is preliminary data.</text>
</comment>
<gene>
    <name evidence="1" type="ORF">LX15_001085</name>
</gene>
<name>A0ABT1HPG7_STRSD</name>
<proteinExistence type="predicted"/>
<keyword evidence="2" id="KW-1185">Reference proteome</keyword>
<dbReference type="EMBL" id="JAMTCP010000004">
    <property type="protein sequence ID" value="MCP2257400.1"/>
    <property type="molecule type" value="Genomic_DNA"/>
</dbReference>
<protein>
    <submittedName>
        <fullName evidence="1">Uncharacterized protein</fullName>
    </submittedName>
</protein>
<evidence type="ECO:0000313" key="1">
    <source>
        <dbReference type="EMBL" id="MCP2257400.1"/>
    </source>
</evidence>
<organism evidence="1 2">
    <name type="scientific">Streptoalloteichus tenebrarius (strain ATCC 17920 / DSM 40477 / JCM 4838 / CBS 697.72 / NBRC 16177 / NCIMB 11028 / NRRL B-12390 / A12253. 1 / ISP 5477)</name>
    <name type="common">Streptomyces tenebrarius</name>
    <dbReference type="NCBI Taxonomy" id="1933"/>
    <lineage>
        <taxon>Bacteria</taxon>
        <taxon>Bacillati</taxon>
        <taxon>Actinomycetota</taxon>
        <taxon>Actinomycetes</taxon>
        <taxon>Pseudonocardiales</taxon>
        <taxon>Pseudonocardiaceae</taxon>
        <taxon>Streptoalloteichus</taxon>
    </lineage>
</organism>
<accession>A0ABT1HPG7</accession>
<sequence>MTRGAWLGPSFPGLTLRYSGFWPSAREGKEIAMDAMREMEFEFERMVPETAEPAPVSCSCCFVVDDEAE</sequence>
<reference evidence="1 2" key="1">
    <citation type="submission" date="2022-06" db="EMBL/GenBank/DDBJ databases">
        <title>Genomic Encyclopedia of Archaeal and Bacterial Type Strains, Phase II (KMG-II): from individual species to whole genera.</title>
        <authorList>
            <person name="Goeker M."/>
        </authorList>
    </citation>
    <scope>NUCLEOTIDE SEQUENCE [LARGE SCALE GENOMIC DNA]</scope>
    <source>
        <strain evidence="1 2">DSM 40477</strain>
    </source>
</reference>